<comment type="caution">
    <text evidence="2">The sequence shown here is derived from an EMBL/GenBank/DDBJ whole genome shotgun (WGS) entry which is preliminary data.</text>
</comment>
<proteinExistence type="predicted"/>
<sequence>MRTLKPTNNARRPARLIDRRDVVNSVIIFGSPCGKSARVECPAGGVPRVSAATNEWRQENSLALSTSAPESITEKSGGRPAKETASRQADKWERDGAKPIAKAYLAIDHDANDIKELPSICSEFAQSGSPPLNLSPKLIYPSHRFVGTPKAGLFNERIIIF</sequence>
<organism evidence="2 3">
    <name type="scientific">Eumeta variegata</name>
    <name type="common">Bagworm moth</name>
    <name type="synonym">Eumeta japonica</name>
    <dbReference type="NCBI Taxonomy" id="151549"/>
    <lineage>
        <taxon>Eukaryota</taxon>
        <taxon>Metazoa</taxon>
        <taxon>Ecdysozoa</taxon>
        <taxon>Arthropoda</taxon>
        <taxon>Hexapoda</taxon>
        <taxon>Insecta</taxon>
        <taxon>Pterygota</taxon>
        <taxon>Neoptera</taxon>
        <taxon>Endopterygota</taxon>
        <taxon>Lepidoptera</taxon>
        <taxon>Glossata</taxon>
        <taxon>Ditrysia</taxon>
        <taxon>Tineoidea</taxon>
        <taxon>Psychidae</taxon>
        <taxon>Oiketicinae</taxon>
        <taxon>Eumeta</taxon>
    </lineage>
</organism>
<gene>
    <name evidence="2" type="ORF">EVAR_62723_1</name>
</gene>
<protein>
    <submittedName>
        <fullName evidence="2">Uncharacterized protein</fullName>
    </submittedName>
</protein>
<name>A0A4C1Z3P0_EUMVA</name>
<accession>A0A4C1Z3P0</accession>
<dbReference type="EMBL" id="BGZK01001553">
    <property type="protein sequence ID" value="GBP82200.1"/>
    <property type="molecule type" value="Genomic_DNA"/>
</dbReference>
<feature type="region of interest" description="Disordered" evidence="1">
    <location>
        <begin position="55"/>
        <end position="94"/>
    </location>
</feature>
<keyword evidence="3" id="KW-1185">Reference proteome</keyword>
<evidence type="ECO:0000313" key="3">
    <source>
        <dbReference type="Proteomes" id="UP000299102"/>
    </source>
</evidence>
<dbReference type="AlphaFoldDB" id="A0A4C1Z3P0"/>
<reference evidence="2 3" key="1">
    <citation type="journal article" date="2019" name="Commun. Biol.">
        <title>The bagworm genome reveals a unique fibroin gene that provides high tensile strength.</title>
        <authorList>
            <person name="Kono N."/>
            <person name="Nakamura H."/>
            <person name="Ohtoshi R."/>
            <person name="Tomita M."/>
            <person name="Numata K."/>
            <person name="Arakawa K."/>
        </authorList>
    </citation>
    <scope>NUCLEOTIDE SEQUENCE [LARGE SCALE GENOMIC DNA]</scope>
</reference>
<feature type="compositionally biased region" description="Polar residues" evidence="1">
    <location>
        <begin position="55"/>
        <end position="70"/>
    </location>
</feature>
<evidence type="ECO:0000313" key="2">
    <source>
        <dbReference type="EMBL" id="GBP82200.1"/>
    </source>
</evidence>
<feature type="compositionally biased region" description="Basic and acidic residues" evidence="1">
    <location>
        <begin position="72"/>
        <end position="94"/>
    </location>
</feature>
<evidence type="ECO:0000256" key="1">
    <source>
        <dbReference type="SAM" id="MobiDB-lite"/>
    </source>
</evidence>
<dbReference type="Proteomes" id="UP000299102">
    <property type="component" value="Unassembled WGS sequence"/>
</dbReference>